<protein>
    <submittedName>
        <fullName evidence="6">TetR/AcrR family transcriptional regulator</fullName>
    </submittedName>
</protein>
<proteinExistence type="predicted"/>
<feature type="DNA-binding region" description="H-T-H motif" evidence="4">
    <location>
        <begin position="37"/>
        <end position="56"/>
    </location>
</feature>
<evidence type="ECO:0000256" key="3">
    <source>
        <dbReference type="ARBA" id="ARBA00023163"/>
    </source>
</evidence>
<evidence type="ECO:0000313" key="7">
    <source>
        <dbReference type="Proteomes" id="UP000268623"/>
    </source>
</evidence>
<name>A0A3M9XTA8_9HYPH</name>
<keyword evidence="2 4" id="KW-0238">DNA-binding</keyword>
<dbReference type="InterPro" id="IPR009057">
    <property type="entry name" value="Homeodomain-like_sf"/>
</dbReference>
<evidence type="ECO:0000313" key="6">
    <source>
        <dbReference type="EMBL" id="RNJ51254.1"/>
    </source>
</evidence>
<dbReference type="OrthoDB" id="9802802at2"/>
<dbReference type="SUPFAM" id="SSF48498">
    <property type="entry name" value="Tetracyclin repressor-like, C-terminal domain"/>
    <property type="match status" value="1"/>
</dbReference>
<evidence type="ECO:0000256" key="1">
    <source>
        <dbReference type="ARBA" id="ARBA00023015"/>
    </source>
</evidence>
<dbReference type="EMBL" id="QWDD01000001">
    <property type="protein sequence ID" value="RNJ51254.1"/>
    <property type="molecule type" value="Genomic_DNA"/>
</dbReference>
<dbReference type="AlphaFoldDB" id="A0A3M9XTA8"/>
<gene>
    <name evidence="6" type="ORF">D1O30_18290</name>
</gene>
<dbReference type="Gene3D" id="1.10.357.10">
    <property type="entry name" value="Tetracycline Repressor, domain 2"/>
    <property type="match status" value="1"/>
</dbReference>
<organism evidence="6 7">
    <name type="scientific">Methylocystis hirsuta</name>
    <dbReference type="NCBI Taxonomy" id="369798"/>
    <lineage>
        <taxon>Bacteria</taxon>
        <taxon>Pseudomonadati</taxon>
        <taxon>Pseudomonadota</taxon>
        <taxon>Alphaproteobacteria</taxon>
        <taxon>Hyphomicrobiales</taxon>
        <taxon>Methylocystaceae</taxon>
        <taxon>Methylocystis</taxon>
    </lineage>
</organism>
<evidence type="ECO:0000259" key="5">
    <source>
        <dbReference type="PROSITE" id="PS50977"/>
    </source>
</evidence>
<dbReference type="SUPFAM" id="SSF46689">
    <property type="entry name" value="Homeodomain-like"/>
    <property type="match status" value="1"/>
</dbReference>
<dbReference type="InterPro" id="IPR036271">
    <property type="entry name" value="Tet_transcr_reg_TetR-rel_C_sf"/>
</dbReference>
<dbReference type="PANTHER" id="PTHR30055">
    <property type="entry name" value="HTH-TYPE TRANSCRIPTIONAL REGULATOR RUTR"/>
    <property type="match status" value="1"/>
</dbReference>
<dbReference type="RefSeq" id="WP_123177129.1">
    <property type="nucleotide sequence ID" value="NZ_QWDD01000001.1"/>
</dbReference>
<reference evidence="6 7" key="1">
    <citation type="submission" date="2018-08" db="EMBL/GenBank/DDBJ databases">
        <title>Genome sequence of Methylocystis hirsuta CSC1, a methanotroph able to accumulate PHAs.</title>
        <authorList>
            <person name="Bordel S."/>
            <person name="Rodriguez E."/>
            <person name="Gancedo J."/>
            <person name="Munoz R."/>
        </authorList>
    </citation>
    <scope>NUCLEOTIDE SEQUENCE [LARGE SCALE GENOMIC DNA]</scope>
    <source>
        <strain evidence="6 7">CSC1</strain>
    </source>
</reference>
<keyword evidence="1" id="KW-0805">Transcription regulation</keyword>
<keyword evidence="7" id="KW-1185">Reference proteome</keyword>
<dbReference type="InterPro" id="IPR001647">
    <property type="entry name" value="HTH_TetR"/>
</dbReference>
<dbReference type="InterPro" id="IPR050109">
    <property type="entry name" value="HTH-type_TetR-like_transc_reg"/>
</dbReference>
<comment type="caution">
    <text evidence="6">The sequence shown here is derived from an EMBL/GenBank/DDBJ whole genome shotgun (WGS) entry which is preliminary data.</text>
</comment>
<dbReference type="Proteomes" id="UP000268623">
    <property type="component" value="Unassembled WGS sequence"/>
</dbReference>
<dbReference type="PROSITE" id="PS50977">
    <property type="entry name" value="HTH_TETR_2"/>
    <property type="match status" value="1"/>
</dbReference>
<evidence type="ECO:0000256" key="4">
    <source>
        <dbReference type="PROSITE-ProRule" id="PRU00335"/>
    </source>
</evidence>
<sequence>MSVMGASTQNARETEQRARIIATAERLFREIGFQKTTVADIARELRMSPANVYRFFGAKSEINAAVARHLMNEVEQSAQSIAHGPGSAEQRLRALILSNEAMNAERYVADRKLHNMVEAALDENWPIISDHIDRIDAALEDVIRSGMESGEFAEGDAQLAARLVHAACIRYCHPRLMVECADRPTPTSAQMVEFCIAALRAGFRDLNRSASLSR</sequence>
<dbReference type="Pfam" id="PF00440">
    <property type="entry name" value="TetR_N"/>
    <property type="match status" value="1"/>
</dbReference>
<dbReference type="Pfam" id="PF17935">
    <property type="entry name" value="TetR_C_27"/>
    <property type="match status" value="1"/>
</dbReference>
<evidence type="ECO:0000256" key="2">
    <source>
        <dbReference type="ARBA" id="ARBA00023125"/>
    </source>
</evidence>
<dbReference type="PANTHER" id="PTHR30055:SF151">
    <property type="entry name" value="TRANSCRIPTIONAL REGULATORY PROTEIN"/>
    <property type="match status" value="1"/>
</dbReference>
<dbReference type="GO" id="GO:0000976">
    <property type="term" value="F:transcription cis-regulatory region binding"/>
    <property type="evidence" value="ECO:0007669"/>
    <property type="project" value="TreeGrafter"/>
</dbReference>
<accession>A0A3M9XTA8</accession>
<dbReference type="GO" id="GO:0003700">
    <property type="term" value="F:DNA-binding transcription factor activity"/>
    <property type="evidence" value="ECO:0007669"/>
    <property type="project" value="TreeGrafter"/>
</dbReference>
<dbReference type="InterPro" id="IPR041478">
    <property type="entry name" value="TetR_C_27"/>
</dbReference>
<feature type="domain" description="HTH tetR-type" evidence="5">
    <location>
        <begin position="14"/>
        <end position="74"/>
    </location>
</feature>
<keyword evidence="3" id="KW-0804">Transcription</keyword>